<dbReference type="RefSeq" id="XP_028487580.1">
    <property type="nucleotide sequence ID" value="XM_028628813.1"/>
</dbReference>
<feature type="compositionally biased region" description="Basic and acidic residues" evidence="1">
    <location>
        <begin position="414"/>
        <end position="423"/>
    </location>
</feature>
<feature type="compositionally biased region" description="Basic and acidic residues" evidence="1">
    <location>
        <begin position="153"/>
        <end position="164"/>
    </location>
</feature>
<feature type="compositionally biased region" description="Low complexity" evidence="1">
    <location>
        <begin position="372"/>
        <end position="383"/>
    </location>
</feature>
<feature type="compositionally biased region" description="Polar residues" evidence="1">
    <location>
        <begin position="115"/>
        <end position="124"/>
    </location>
</feature>
<reference evidence="2 3" key="1">
    <citation type="journal article" date="2018" name="Front. Microbiol.">
        <title>Genomic and genetic insights into a cosmopolitan fungus, Paecilomyces variotii (Eurotiales).</title>
        <authorList>
            <person name="Urquhart A.S."/>
            <person name="Mondo S.J."/>
            <person name="Makela M.R."/>
            <person name="Hane J.K."/>
            <person name="Wiebenga A."/>
            <person name="He G."/>
            <person name="Mihaltcheva S."/>
            <person name="Pangilinan J."/>
            <person name="Lipzen A."/>
            <person name="Barry K."/>
            <person name="de Vries R.P."/>
            <person name="Grigoriev I.V."/>
            <person name="Idnurm A."/>
        </authorList>
    </citation>
    <scope>NUCLEOTIDE SEQUENCE [LARGE SCALE GENOMIC DNA]</scope>
    <source>
        <strain evidence="2 3">CBS 101075</strain>
    </source>
</reference>
<feature type="region of interest" description="Disordered" evidence="1">
    <location>
        <begin position="237"/>
        <end position="541"/>
    </location>
</feature>
<comment type="caution">
    <text evidence="2">The sequence shown here is derived from an EMBL/GenBank/DDBJ whole genome shotgun (WGS) entry which is preliminary data.</text>
</comment>
<feature type="compositionally biased region" description="Basic and acidic residues" evidence="1">
    <location>
        <begin position="306"/>
        <end position="371"/>
    </location>
</feature>
<proteinExistence type="predicted"/>
<feature type="compositionally biased region" description="Polar residues" evidence="1">
    <location>
        <begin position="62"/>
        <end position="72"/>
    </location>
</feature>
<dbReference type="Proteomes" id="UP000283841">
    <property type="component" value="Unassembled WGS sequence"/>
</dbReference>
<feature type="region of interest" description="Disordered" evidence="1">
    <location>
        <begin position="779"/>
        <end position="800"/>
    </location>
</feature>
<dbReference type="STRING" id="264951.A0A443I1I4"/>
<feature type="region of interest" description="Disordered" evidence="1">
    <location>
        <begin position="559"/>
        <end position="627"/>
    </location>
</feature>
<evidence type="ECO:0000256" key="1">
    <source>
        <dbReference type="SAM" id="MobiDB-lite"/>
    </source>
</evidence>
<feature type="compositionally biased region" description="Acidic residues" evidence="1">
    <location>
        <begin position="787"/>
        <end position="798"/>
    </location>
</feature>
<dbReference type="GeneID" id="39598090"/>
<organism evidence="2 3">
    <name type="scientific">Byssochlamys spectabilis</name>
    <name type="common">Paecilomyces variotii</name>
    <dbReference type="NCBI Taxonomy" id="264951"/>
    <lineage>
        <taxon>Eukaryota</taxon>
        <taxon>Fungi</taxon>
        <taxon>Dikarya</taxon>
        <taxon>Ascomycota</taxon>
        <taxon>Pezizomycotina</taxon>
        <taxon>Eurotiomycetes</taxon>
        <taxon>Eurotiomycetidae</taxon>
        <taxon>Eurotiales</taxon>
        <taxon>Thermoascaceae</taxon>
        <taxon>Paecilomyces</taxon>
    </lineage>
</organism>
<accession>A0A443I1I4</accession>
<feature type="compositionally biased region" description="Low complexity" evidence="1">
    <location>
        <begin position="701"/>
        <end position="715"/>
    </location>
</feature>
<evidence type="ECO:0000313" key="3">
    <source>
        <dbReference type="Proteomes" id="UP000283841"/>
    </source>
</evidence>
<feature type="compositionally biased region" description="Polar residues" evidence="1">
    <location>
        <begin position="253"/>
        <end position="266"/>
    </location>
</feature>
<feature type="compositionally biased region" description="Polar residues" evidence="1">
    <location>
        <begin position="215"/>
        <end position="225"/>
    </location>
</feature>
<name>A0A443I1I4_BYSSP</name>
<feature type="region of interest" description="Disordered" evidence="1">
    <location>
        <begin position="826"/>
        <end position="850"/>
    </location>
</feature>
<evidence type="ECO:0000313" key="2">
    <source>
        <dbReference type="EMBL" id="RWQ97935.1"/>
    </source>
</evidence>
<feature type="compositionally biased region" description="Basic residues" evidence="1">
    <location>
        <begin position="46"/>
        <end position="61"/>
    </location>
</feature>
<keyword evidence="3" id="KW-1185">Reference proteome</keyword>
<dbReference type="VEuPathDB" id="FungiDB:C8Q69DRAFT_442113"/>
<dbReference type="AlphaFoldDB" id="A0A443I1I4"/>
<sequence length="850" mass="93635">MAIWPFGRKGRRSSTPLAGPETVEKMYAAQEPESILAPPQEAAISPKRKPSRKKSKRRKNRASATPDESSIPGQDAPSPRRAKTTPQTRFIEPNHPPMKAKTEPIGQRPYGLEQASHSSIGQDQLSVSRSASVLRRKPSSTGPSVLKKRLSKRKIEQISREQEIRAMSSSPVNIPRRTGASNVVSSSCDTRRVGSVISRSDRHASDLSLPVRDSPGSSMTDGSESYTFKVNTFAAWTPRPAIRYSEPPRYETPRSQGPSVASNKQATIPEESLNPKKRIDELADDLDAGALRELLERDRRRKEKKRIADQERLQRRLQRRAERQREQERRREEQSGPSDDREQGTEDRRGRSVLDTHRASVSRDQDEHDSGAKAGSSSQQSGSWLRGPSNDGRLPKSNRASLESVHVIGTLDDSSIRAEKMAQRDSMALSQDMQISRSSISPCPSPVTKDPSGTSTSQHPGFSSESISDRSRTIDHERRPSDNSGKRMNGWSTFFRRGSSRLKRGSWDRAQRAPSEFSNTSRESFSRAPPSVTGTSPGMVQRSFLRVGTVKRSQSKFTEHLGDFPISPPESRLQSPDIPETIPDMPSPEQASFHDDLEQTIGRPIPGRSAGRHRSWESGVETRPDSALLSRSLASVDSEGSWMSGKFLRRISQHANSPVRHSVASSGNKLEGYAESREADDIVGDEDLARLTPSHEECRDSLAGARRASSSAMGADSDRESDSLPMQKPEPEVEPAETWHIGIGRRPTVIRPSNRPKSKAGLLLDHVQNVPTAQSAEVLSVSGDNSPVDEEEGEQEEAEIQRATSVDYGRGHVRHVSAGSAKLLDIRASMDSKSPSSGAEARSDPTGSKF</sequence>
<feature type="compositionally biased region" description="Basic and acidic residues" evidence="1">
    <location>
        <begin position="614"/>
        <end position="624"/>
    </location>
</feature>
<feature type="compositionally biased region" description="Polar residues" evidence="1">
    <location>
        <begin position="179"/>
        <end position="188"/>
    </location>
</feature>
<dbReference type="EMBL" id="RCNU01000002">
    <property type="protein sequence ID" value="RWQ97935.1"/>
    <property type="molecule type" value="Genomic_DNA"/>
</dbReference>
<feature type="region of interest" description="Disordered" evidence="1">
    <location>
        <begin position="1"/>
        <end position="225"/>
    </location>
</feature>
<gene>
    <name evidence="2" type="ORF">C8Q69DRAFT_442113</name>
</gene>
<protein>
    <submittedName>
        <fullName evidence="2">Uncharacterized protein</fullName>
    </submittedName>
</protein>
<feature type="region of interest" description="Disordered" evidence="1">
    <location>
        <begin position="654"/>
        <end position="735"/>
    </location>
</feature>
<feature type="compositionally biased region" description="Basic and acidic residues" evidence="1">
    <location>
        <begin position="467"/>
        <end position="485"/>
    </location>
</feature>
<feature type="compositionally biased region" description="Basic and acidic residues" evidence="1">
    <location>
        <begin position="687"/>
        <end position="700"/>
    </location>
</feature>
<feature type="compositionally biased region" description="Polar residues" evidence="1">
    <location>
        <begin position="451"/>
        <end position="466"/>
    </location>
</feature>